<dbReference type="InterPro" id="IPR018060">
    <property type="entry name" value="HTH_AraC"/>
</dbReference>
<feature type="region of interest" description="Disordered" evidence="4">
    <location>
        <begin position="310"/>
        <end position="334"/>
    </location>
</feature>
<evidence type="ECO:0000313" key="6">
    <source>
        <dbReference type="EMBL" id="MFG6442125.1"/>
    </source>
</evidence>
<dbReference type="RefSeq" id="WP_394399046.1">
    <property type="nucleotide sequence ID" value="NZ_JBIGHW010000008.1"/>
</dbReference>
<dbReference type="SMART" id="SM00342">
    <property type="entry name" value="HTH_ARAC"/>
    <property type="match status" value="1"/>
</dbReference>
<proteinExistence type="predicted"/>
<accession>A0ABW7FLA2</accession>
<dbReference type="SUPFAM" id="SSF46689">
    <property type="entry name" value="Homeodomain-like"/>
    <property type="match status" value="2"/>
</dbReference>
<keyword evidence="1" id="KW-0805">Transcription regulation</keyword>
<evidence type="ECO:0000256" key="3">
    <source>
        <dbReference type="ARBA" id="ARBA00023163"/>
    </source>
</evidence>
<dbReference type="Proteomes" id="UP001606301">
    <property type="component" value="Unassembled WGS sequence"/>
</dbReference>
<reference evidence="6 7" key="1">
    <citation type="submission" date="2024-08" db="EMBL/GenBank/DDBJ databases">
        <authorList>
            <person name="Lu H."/>
        </authorList>
    </citation>
    <scope>NUCLEOTIDE SEQUENCE [LARGE SCALE GENOMIC DNA]</scope>
    <source>
        <strain evidence="6 7">LKC17W</strain>
    </source>
</reference>
<name>A0ABW7FLA2_9BURK</name>
<evidence type="ECO:0000259" key="5">
    <source>
        <dbReference type="PROSITE" id="PS01124"/>
    </source>
</evidence>
<dbReference type="PROSITE" id="PS01124">
    <property type="entry name" value="HTH_ARAC_FAMILY_2"/>
    <property type="match status" value="1"/>
</dbReference>
<protein>
    <submittedName>
        <fullName evidence="6">AraC family transcriptional regulator</fullName>
    </submittedName>
</protein>
<dbReference type="InterPro" id="IPR050204">
    <property type="entry name" value="AraC_XylS_family_regulators"/>
</dbReference>
<dbReference type="InterPro" id="IPR009057">
    <property type="entry name" value="Homeodomain-like_sf"/>
</dbReference>
<feature type="domain" description="HTH araC/xylS-type" evidence="5">
    <location>
        <begin position="219"/>
        <end position="317"/>
    </location>
</feature>
<dbReference type="EMBL" id="JBIGHW010000008">
    <property type="protein sequence ID" value="MFG6442125.1"/>
    <property type="molecule type" value="Genomic_DNA"/>
</dbReference>
<evidence type="ECO:0000256" key="4">
    <source>
        <dbReference type="SAM" id="MobiDB-lite"/>
    </source>
</evidence>
<dbReference type="Gene3D" id="1.10.10.60">
    <property type="entry name" value="Homeodomain-like"/>
    <property type="match status" value="2"/>
</dbReference>
<gene>
    <name evidence="6" type="ORF">ACG0Z3_15690</name>
</gene>
<keyword evidence="3" id="KW-0804">Transcription</keyword>
<dbReference type="InterPro" id="IPR032783">
    <property type="entry name" value="AraC_lig"/>
</dbReference>
<evidence type="ECO:0000256" key="2">
    <source>
        <dbReference type="ARBA" id="ARBA00023125"/>
    </source>
</evidence>
<keyword evidence="7" id="KW-1185">Reference proteome</keyword>
<dbReference type="Pfam" id="PF12852">
    <property type="entry name" value="Cupin_6"/>
    <property type="match status" value="1"/>
</dbReference>
<keyword evidence="2" id="KW-0238">DNA-binding</keyword>
<evidence type="ECO:0000313" key="7">
    <source>
        <dbReference type="Proteomes" id="UP001606301"/>
    </source>
</evidence>
<dbReference type="Pfam" id="PF12833">
    <property type="entry name" value="HTH_18"/>
    <property type="match status" value="1"/>
</dbReference>
<dbReference type="PANTHER" id="PTHR46796:SF7">
    <property type="entry name" value="ARAC FAMILY TRANSCRIPTIONAL REGULATOR"/>
    <property type="match status" value="1"/>
</dbReference>
<dbReference type="PANTHER" id="PTHR46796">
    <property type="entry name" value="HTH-TYPE TRANSCRIPTIONAL ACTIVATOR RHAS-RELATED"/>
    <property type="match status" value="1"/>
</dbReference>
<organism evidence="6 7">
    <name type="scientific">Pelomonas margarita</name>
    <dbReference type="NCBI Taxonomy" id="3299031"/>
    <lineage>
        <taxon>Bacteria</taxon>
        <taxon>Pseudomonadati</taxon>
        <taxon>Pseudomonadota</taxon>
        <taxon>Betaproteobacteria</taxon>
        <taxon>Burkholderiales</taxon>
        <taxon>Sphaerotilaceae</taxon>
        <taxon>Roseateles</taxon>
    </lineage>
</organism>
<comment type="caution">
    <text evidence="6">The sequence shown here is derived from an EMBL/GenBank/DDBJ whole genome shotgun (WGS) entry which is preliminary data.</text>
</comment>
<sequence>MIGRKDALSDVLEALRIKGSVLLHEAYLPPWAVSVPAADALAPLLGAGEYSWPVAFHYVERGQCDIALQSGEIATLDAGDLAICFAGQAHRIGAGNPLMTVPVAELMGGRHNPFRPAAHGPRGTLLVCGAFLLDDLRLTPLWAALPPLLHVRHEPGDAPGHWRELTQLLSTELARPTVASSYIVGRLLEVLCADAIRRHACDSSMATGWLSALRDAVVSKSMTLIHQQPGKAWTVEGLAQAVALSPSRFAARFTATVGLSPMAYVTAWRMQQAIRLLADGQLTPSRVAAQVGYDSAAAFSRAFRRHVGDSPSAVRKRMQNSSAMPMELHRNRSA</sequence>
<evidence type="ECO:0000256" key="1">
    <source>
        <dbReference type="ARBA" id="ARBA00023015"/>
    </source>
</evidence>